<feature type="transmembrane region" description="Helical" evidence="1">
    <location>
        <begin position="83"/>
        <end position="105"/>
    </location>
</feature>
<keyword evidence="1" id="KW-0472">Membrane</keyword>
<evidence type="ECO:0000256" key="1">
    <source>
        <dbReference type="SAM" id="Phobius"/>
    </source>
</evidence>
<evidence type="ECO:0000313" key="2">
    <source>
        <dbReference type="EMBL" id="CAI9729558.1"/>
    </source>
</evidence>
<organism evidence="2 3">
    <name type="scientific">Octopus vulgaris</name>
    <name type="common">Common octopus</name>
    <dbReference type="NCBI Taxonomy" id="6645"/>
    <lineage>
        <taxon>Eukaryota</taxon>
        <taxon>Metazoa</taxon>
        <taxon>Spiralia</taxon>
        <taxon>Lophotrochozoa</taxon>
        <taxon>Mollusca</taxon>
        <taxon>Cephalopoda</taxon>
        <taxon>Coleoidea</taxon>
        <taxon>Octopodiformes</taxon>
        <taxon>Octopoda</taxon>
        <taxon>Incirrata</taxon>
        <taxon>Octopodidae</taxon>
        <taxon>Octopus</taxon>
    </lineage>
</organism>
<proteinExistence type="predicted"/>
<feature type="transmembrane region" description="Helical" evidence="1">
    <location>
        <begin position="117"/>
        <end position="135"/>
    </location>
</feature>
<accession>A0AA36B807</accession>
<keyword evidence="1" id="KW-1133">Transmembrane helix</keyword>
<keyword evidence="3" id="KW-1185">Reference proteome</keyword>
<dbReference type="Proteomes" id="UP001162480">
    <property type="component" value="Chromosome 10"/>
</dbReference>
<gene>
    <name evidence="2" type="ORF">OCTVUL_1B025485</name>
</gene>
<protein>
    <submittedName>
        <fullName evidence="2">Uncharacterized protein</fullName>
    </submittedName>
</protein>
<evidence type="ECO:0000313" key="3">
    <source>
        <dbReference type="Proteomes" id="UP001162480"/>
    </source>
</evidence>
<keyword evidence="1" id="KW-0812">Transmembrane</keyword>
<dbReference type="EMBL" id="OX597823">
    <property type="protein sequence ID" value="CAI9729558.1"/>
    <property type="molecule type" value="Genomic_DNA"/>
</dbReference>
<name>A0AA36B807_OCTVU</name>
<sequence length="225" mass="24217">MQRKYDCSQKRVHIPQIPVGLLGLDNSKCEFGSCIRVQQKTGVELRRRDISSCANDGSGDVVPPVIGFLPILSASSSRWHSDCLLLLPSLLLWLSLFSFVIVVAGVVLPGDGGGRDAITVVIILMDLYVCSELYYRDVLEVNTCIDLKSEYCIPNICCDFCNSLVRTCLVALDSHRTSSVNRFICQIKSSSIFLFETYSCYGGGYGGCGGDSGGGGGGGVCDDEG</sequence>
<dbReference type="AlphaFoldDB" id="A0AA36B807"/>
<reference evidence="2" key="1">
    <citation type="submission" date="2023-08" db="EMBL/GenBank/DDBJ databases">
        <authorList>
            <person name="Alioto T."/>
            <person name="Alioto T."/>
            <person name="Gomez Garrido J."/>
        </authorList>
    </citation>
    <scope>NUCLEOTIDE SEQUENCE</scope>
</reference>